<dbReference type="InterPro" id="IPR038508">
    <property type="entry name" value="ArfGAP_dom_sf"/>
</dbReference>
<dbReference type="InterPro" id="IPR037241">
    <property type="entry name" value="E2F-DP_heterodim"/>
</dbReference>
<evidence type="ECO:0000256" key="12">
    <source>
        <dbReference type="SAM" id="MobiDB-lite"/>
    </source>
</evidence>
<keyword evidence="9" id="KW-0040">ANK repeat</keyword>
<feature type="region of interest" description="Disordered" evidence="12">
    <location>
        <begin position="456"/>
        <end position="486"/>
    </location>
</feature>
<feature type="region of interest" description="Disordered" evidence="12">
    <location>
        <begin position="1"/>
        <end position="79"/>
    </location>
</feature>
<evidence type="ECO:0000256" key="6">
    <source>
        <dbReference type="ARBA" id="ARBA00023015"/>
    </source>
</evidence>
<protein>
    <submittedName>
        <fullName evidence="15">Uncharacterized protein</fullName>
    </submittedName>
</protein>
<keyword evidence="16" id="KW-1185">Reference proteome</keyword>
<dbReference type="Gene3D" id="2.30.29.30">
    <property type="entry name" value="Pleckstrin-homology domain (PH domain)/Phosphotyrosine-binding domain (PTB)"/>
    <property type="match status" value="1"/>
</dbReference>
<evidence type="ECO:0000256" key="7">
    <source>
        <dbReference type="ARBA" id="ARBA00023125"/>
    </source>
</evidence>
<dbReference type="PRINTS" id="PR00405">
    <property type="entry name" value="REVINTRACTNG"/>
</dbReference>
<dbReference type="PROSITE" id="PS50115">
    <property type="entry name" value="ARFGAP"/>
    <property type="match status" value="1"/>
</dbReference>
<dbReference type="Pfam" id="PF01412">
    <property type="entry name" value="ArfGap"/>
    <property type="match status" value="1"/>
</dbReference>
<comment type="similarity">
    <text evidence="1 11">Belongs to the E2F/DP family.</text>
</comment>
<dbReference type="Pfam" id="PF02319">
    <property type="entry name" value="WHD_E2F_TDP"/>
    <property type="match status" value="1"/>
</dbReference>
<dbReference type="InterPro" id="IPR037278">
    <property type="entry name" value="ARFGAP/RecO"/>
</dbReference>
<dbReference type="FunFam" id="1.10.220.150:FF:000009">
    <property type="entry name" value="stromal membrane-associated protein 1 isoform X1"/>
    <property type="match status" value="1"/>
</dbReference>
<dbReference type="SMART" id="SM00233">
    <property type="entry name" value="PH"/>
    <property type="match status" value="1"/>
</dbReference>
<dbReference type="GO" id="GO:0003677">
    <property type="term" value="F:DNA binding"/>
    <property type="evidence" value="ECO:0007669"/>
    <property type="project" value="UniProtKB-KW"/>
</dbReference>
<feature type="region of interest" description="Disordered" evidence="12">
    <location>
        <begin position="112"/>
        <end position="133"/>
    </location>
</feature>
<dbReference type="EMBL" id="JBICBT010000588">
    <property type="protein sequence ID" value="KAL3108668.1"/>
    <property type="molecule type" value="Genomic_DNA"/>
</dbReference>
<evidence type="ECO:0000256" key="1">
    <source>
        <dbReference type="ARBA" id="ARBA00010940"/>
    </source>
</evidence>
<dbReference type="Gene3D" id="1.25.40.20">
    <property type="entry name" value="Ankyrin repeat-containing domain"/>
    <property type="match status" value="1"/>
</dbReference>
<dbReference type="PANTHER" id="PTHR23180:SF399">
    <property type="entry name" value="BLOWN FUSE, ISOFORM A-RELATED"/>
    <property type="match status" value="1"/>
</dbReference>
<dbReference type="Pfam" id="PF16746">
    <property type="entry name" value="BAR_3"/>
    <property type="match status" value="1"/>
</dbReference>
<dbReference type="SUPFAM" id="SSF57863">
    <property type="entry name" value="ArfGap/RecO-like zinc finger"/>
    <property type="match status" value="1"/>
</dbReference>
<dbReference type="Gene3D" id="1.10.10.10">
    <property type="entry name" value="Winged helix-like DNA-binding domain superfamily/Winged helix DNA-binding domain"/>
    <property type="match status" value="1"/>
</dbReference>
<sequence length="1534" mass="170515">MSTNLSKNDDHGNVRSPASAAAVVADQRQSNSNNKTVVVRQGVTDAAGRRRQRETEQSTSQTMIDSVRGGGVEEEEEEFGGDFEFIEDDEEEYEGEEDFYDDDAEEDIVVAPGGAAGIGGGDPNAPQRRRRGMRSSKSLVILTQRFIQFLHHTPAGLVDLNMAADKLNVTQKRRIYDITNVLEGIGLIEKRSKNIIYWKGGKFRRPGGAVDVLPGEEQRMYGLKSGLTELERDERLLDTHLRWMKHSIRNVCGDHENCRLGYNTVDDLLAVFSATKSVAVQAPPGTSVEIGTGTRERPMTCGGYAEKNRYELKLRSSCGPARAIPIPSSAEQFTGFFSLTPPPSEHDYLHTMEETGTDEENGEVMPTRLWDFVGNGIKGALEAAADGTHRRRHNSSTNANVVLVTVEADGGSSSVPPRPLAHRRTPMAQQQQQLRHSAGANANENVAQFVHHHHRQQIAPSMQQQHHQMLQHYAEEEEEEGGEDEAVQHFHHPHPRQQQIIMEQRHILETDDHGEDEEEEELRRTHANRRRSRKLSPEALPRNAVHSSQMTSKDFTFHEAMKDSPTFRFELGQHERYFDRMQKRLEEAIRSIEAVIDQGQALNSSFYNLTVLLNRLWQDMGIEEASEKSAVETYRQLLDTLTQIISLNRSLVDHAYPALKTGFDTYLKRELGKLSETRAHFNSLSASLSEALSKKAAIGRNKAQELRDSENALTAIGTCFSHIGLDYVAQISIAHALKCPALLEALWVFVKEYGNFFTRGSQIFAEQQEFLIGDAVMRMRSTYKQTERKMQDRHAFVPKEIFQHPSGIPLDPQCIMEGYLFKRATNAFKSWNRRWFMIKEGKLLYSHKTNDGEPEVPTVMEENLKLCLVRPAPATVDRACCFELVTPTKSHLLQADSESLCNAWIRALQRTIQNLHEDDHGSYSQSRKSFIGGLRPTVSATSITSAAEAVPASSSSSSVHNERGQDEQRRTKDDMSIKGQCQAADGESVAEPHSSSSAVLVRPLATPSVSSVDSASSSSLATQRHRKPTANDELNAKQQMKQFLKQLLAIPGNDRCADCGCPDAKWTSLNIGAIICIECCGVHRSLGVHFSKVRSLTMDTLETEHRNILLQLGNRKVNAIFLRNLPNAEENAKMGISRHTNRESREQWIIAKYVEKKFASQPLYQMAYSRSVSALNKNGSDGARTGAAAQHSTETNPLAAATTPKTATTVKLRHTVLLDDAAVNDALAVDDNFYAENRLSRASSSSFGSDSNLVQSARAAIAQRASACFARGVVGQQHRRLVNALRTGCLEEVLRAMIQDGLNLNEELQLHTKTQQQQEQQHKQEDGGEEGGSNSKGSGNEAATKTTTNANNEQCHQQNRPKQQHGGAVIAAAPAATTTIRTTTMTTTITLPLHIAVENNQTTMIEFLLLNGAKINGLDGGKNTPLHLAAERGHTIIVYQLLKRNAEKTHQNVNGRTALELAVERCHADIVTLLRLHDMKEEFNDDQNSTMDETVESFIGDLAAKQQHLRTKSGQSTPKPNNGEEGEEKIVEKM</sequence>
<evidence type="ECO:0000313" key="16">
    <source>
        <dbReference type="Proteomes" id="UP001620626"/>
    </source>
</evidence>
<dbReference type="GO" id="GO:0005634">
    <property type="term" value="C:nucleus"/>
    <property type="evidence" value="ECO:0007669"/>
    <property type="project" value="UniProtKB-SubCell"/>
</dbReference>
<dbReference type="CDD" id="cd13250">
    <property type="entry name" value="PH_ACAP"/>
    <property type="match status" value="1"/>
</dbReference>
<evidence type="ECO:0000256" key="11">
    <source>
        <dbReference type="RuleBase" id="RU003796"/>
    </source>
</evidence>
<keyword evidence="2" id="KW-0343">GTPase activation</keyword>
<dbReference type="InterPro" id="IPR001849">
    <property type="entry name" value="PH_domain"/>
</dbReference>
<accession>A0ABD2L0D7</accession>
<keyword evidence="5" id="KW-0862">Zinc</keyword>
<dbReference type="PROSITE" id="PS50088">
    <property type="entry name" value="ANK_REPEAT"/>
    <property type="match status" value="2"/>
</dbReference>
<feature type="region of interest" description="Disordered" evidence="12">
    <location>
        <begin position="1502"/>
        <end position="1534"/>
    </location>
</feature>
<reference evidence="15 16" key="1">
    <citation type="submission" date="2024-10" db="EMBL/GenBank/DDBJ databases">
        <authorList>
            <person name="Kim D."/>
        </authorList>
    </citation>
    <scope>NUCLEOTIDE SEQUENCE [LARGE SCALE GENOMIC DNA]</scope>
    <source>
        <strain evidence="15">BH-2024</strain>
    </source>
</reference>
<dbReference type="FunFam" id="2.30.29.30:FF:000384">
    <property type="entry name" value="Uncharacterized protein, isoform A"/>
    <property type="match status" value="1"/>
</dbReference>
<dbReference type="InterPro" id="IPR036770">
    <property type="entry name" value="Ankyrin_rpt-contain_sf"/>
</dbReference>
<evidence type="ECO:0000256" key="3">
    <source>
        <dbReference type="ARBA" id="ARBA00022723"/>
    </source>
</evidence>
<feature type="compositionally biased region" description="Low complexity" evidence="12">
    <location>
        <begin position="945"/>
        <end position="958"/>
    </location>
</feature>
<dbReference type="GO" id="GO:0008270">
    <property type="term" value="F:zinc ion binding"/>
    <property type="evidence" value="ECO:0007669"/>
    <property type="project" value="UniProtKB-KW"/>
</dbReference>
<dbReference type="PROSITE" id="PS50003">
    <property type="entry name" value="PH_DOMAIN"/>
    <property type="match status" value="1"/>
</dbReference>
<keyword evidence="4 10" id="KW-0863">Zinc-finger</keyword>
<dbReference type="Pfam" id="PF00169">
    <property type="entry name" value="PH"/>
    <property type="match status" value="1"/>
</dbReference>
<dbReference type="Gene3D" id="1.10.220.150">
    <property type="entry name" value="Arf GTPase activating protein"/>
    <property type="match status" value="1"/>
</dbReference>
<evidence type="ECO:0000259" key="14">
    <source>
        <dbReference type="PROSITE" id="PS50115"/>
    </source>
</evidence>
<dbReference type="SUPFAM" id="SSF103657">
    <property type="entry name" value="BAR/IMD domain-like"/>
    <property type="match status" value="1"/>
</dbReference>
<name>A0ABD2L0D7_9BILA</name>
<feature type="repeat" description="ANK" evidence="9">
    <location>
        <begin position="1392"/>
        <end position="1420"/>
    </location>
</feature>
<feature type="region of interest" description="Disordered" evidence="12">
    <location>
        <begin position="1179"/>
        <end position="1202"/>
    </location>
</feature>
<feature type="region of interest" description="Disordered" evidence="12">
    <location>
        <begin position="511"/>
        <end position="551"/>
    </location>
</feature>
<keyword evidence="7 11" id="KW-0238">DNA-binding</keyword>
<keyword evidence="3" id="KW-0479">Metal-binding</keyword>
<dbReference type="Pfam" id="PF16421">
    <property type="entry name" value="E2F_CC-MB"/>
    <property type="match status" value="1"/>
</dbReference>
<keyword evidence="11" id="KW-0539">Nucleus</keyword>
<evidence type="ECO:0000256" key="9">
    <source>
        <dbReference type="PROSITE-ProRule" id="PRU00023"/>
    </source>
</evidence>
<dbReference type="SMART" id="SM01372">
    <property type="entry name" value="E2F_TDP"/>
    <property type="match status" value="1"/>
</dbReference>
<dbReference type="InterPro" id="IPR001164">
    <property type="entry name" value="ArfGAP_dom"/>
</dbReference>
<evidence type="ECO:0000259" key="13">
    <source>
        <dbReference type="PROSITE" id="PS50003"/>
    </source>
</evidence>
<feature type="region of interest" description="Disordered" evidence="12">
    <location>
        <begin position="1311"/>
        <end position="1370"/>
    </location>
</feature>
<keyword evidence="6 11" id="KW-0805">Transcription regulation</keyword>
<organism evidence="15 16">
    <name type="scientific">Heterodera trifolii</name>
    <dbReference type="NCBI Taxonomy" id="157864"/>
    <lineage>
        <taxon>Eukaryota</taxon>
        <taxon>Metazoa</taxon>
        <taxon>Ecdysozoa</taxon>
        <taxon>Nematoda</taxon>
        <taxon>Chromadorea</taxon>
        <taxon>Rhabditida</taxon>
        <taxon>Tylenchina</taxon>
        <taxon>Tylenchomorpha</taxon>
        <taxon>Tylenchoidea</taxon>
        <taxon>Heteroderidae</taxon>
        <taxon>Heteroderinae</taxon>
        <taxon>Heterodera</taxon>
    </lineage>
</organism>
<comment type="caution">
    <text evidence="15">The sequence shown here is derived from an EMBL/GenBank/DDBJ whole genome shotgun (WGS) entry which is preliminary data.</text>
</comment>
<feature type="domain" description="PH" evidence="13">
    <location>
        <begin position="813"/>
        <end position="913"/>
    </location>
</feature>
<evidence type="ECO:0000256" key="4">
    <source>
        <dbReference type="ARBA" id="ARBA00022771"/>
    </source>
</evidence>
<dbReference type="InterPro" id="IPR003316">
    <property type="entry name" value="E2F_WHTH_DNA-bd_dom"/>
</dbReference>
<dbReference type="Gene3D" id="1.20.1270.60">
    <property type="entry name" value="Arfaptin homology (AH) domain/BAR domain"/>
    <property type="match status" value="1"/>
</dbReference>
<dbReference type="SUPFAM" id="SSF48403">
    <property type="entry name" value="Ankyrin repeat"/>
    <property type="match status" value="1"/>
</dbReference>
<dbReference type="Gene3D" id="6.10.250.540">
    <property type="match status" value="1"/>
</dbReference>
<feature type="region of interest" description="Disordered" evidence="12">
    <location>
        <begin position="945"/>
        <end position="1033"/>
    </location>
</feature>
<comment type="subcellular location">
    <subcellularLocation>
        <location evidence="11">Nucleus</location>
    </subcellularLocation>
</comment>
<feature type="compositionally biased region" description="Low complexity" evidence="12">
    <location>
        <begin position="1332"/>
        <end position="1353"/>
    </location>
</feature>
<dbReference type="InterPro" id="IPR045258">
    <property type="entry name" value="ACAP1/2/3-like"/>
</dbReference>
<evidence type="ECO:0000256" key="2">
    <source>
        <dbReference type="ARBA" id="ARBA00022468"/>
    </source>
</evidence>
<dbReference type="InterPro" id="IPR027267">
    <property type="entry name" value="AH/BAR_dom_sf"/>
</dbReference>
<dbReference type="SUPFAM" id="SSF46785">
    <property type="entry name" value="Winged helix' DNA-binding domain"/>
    <property type="match status" value="1"/>
</dbReference>
<dbReference type="SMART" id="SM00105">
    <property type="entry name" value="ArfGap"/>
    <property type="match status" value="1"/>
</dbReference>
<dbReference type="Pfam" id="PF12796">
    <property type="entry name" value="Ank_2"/>
    <property type="match status" value="1"/>
</dbReference>
<dbReference type="Proteomes" id="UP001620626">
    <property type="component" value="Unassembled WGS sequence"/>
</dbReference>
<feature type="compositionally biased region" description="Low complexity" evidence="12">
    <location>
        <begin position="462"/>
        <end position="472"/>
    </location>
</feature>
<dbReference type="InterPro" id="IPR004148">
    <property type="entry name" value="BAR_dom"/>
</dbReference>
<dbReference type="InterPro" id="IPR002110">
    <property type="entry name" value="Ankyrin_rpt"/>
</dbReference>
<evidence type="ECO:0000256" key="10">
    <source>
        <dbReference type="PROSITE-ProRule" id="PRU00288"/>
    </source>
</evidence>
<dbReference type="PROSITE" id="PS50297">
    <property type="entry name" value="ANK_REP_REGION"/>
    <property type="match status" value="2"/>
</dbReference>
<dbReference type="SUPFAM" id="SSF144074">
    <property type="entry name" value="E2F-DP heterodimerization region"/>
    <property type="match status" value="1"/>
</dbReference>
<feature type="compositionally biased region" description="Low complexity" evidence="12">
    <location>
        <begin position="16"/>
        <end position="25"/>
    </location>
</feature>
<evidence type="ECO:0000256" key="8">
    <source>
        <dbReference type="ARBA" id="ARBA00023163"/>
    </source>
</evidence>
<evidence type="ECO:0000256" key="5">
    <source>
        <dbReference type="ARBA" id="ARBA00022833"/>
    </source>
</evidence>
<evidence type="ECO:0000313" key="15">
    <source>
        <dbReference type="EMBL" id="KAL3108668.1"/>
    </source>
</evidence>
<feature type="compositionally biased region" description="Acidic residues" evidence="12">
    <location>
        <begin position="475"/>
        <end position="485"/>
    </location>
</feature>
<dbReference type="InterPro" id="IPR011993">
    <property type="entry name" value="PH-like_dom_sf"/>
</dbReference>
<dbReference type="InterPro" id="IPR032198">
    <property type="entry name" value="E2F_CC-MB"/>
</dbReference>
<gene>
    <name evidence="15" type="ORF">niasHT_019189</name>
</gene>
<dbReference type="PANTHER" id="PTHR23180">
    <property type="entry name" value="CENTAURIN/ARF"/>
    <property type="match status" value="1"/>
</dbReference>
<dbReference type="GO" id="GO:0005096">
    <property type="term" value="F:GTPase activator activity"/>
    <property type="evidence" value="ECO:0007669"/>
    <property type="project" value="UniProtKB-KW"/>
</dbReference>
<proteinExistence type="inferred from homology"/>
<feature type="compositionally biased region" description="Basic residues" evidence="12">
    <location>
        <begin position="525"/>
        <end position="534"/>
    </location>
</feature>
<feature type="compositionally biased region" description="Polar residues" evidence="12">
    <location>
        <begin position="27"/>
        <end position="36"/>
    </location>
</feature>
<dbReference type="SMART" id="SM00248">
    <property type="entry name" value="ANK"/>
    <property type="match status" value="3"/>
</dbReference>
<keyword evidence="8 11" id="KW-0804">Transcription</keyword>
<dbReference type="FunFam" id="1.10.10.10:FF:000008">
    <property type="entry name" value="E2F transcription factor 1"/>
    <property type="match status" value="1"/>
</dbReference>
<feature type="compositionally biased region" description="Low complexity" evidence="12">
    <location>
        <begin position="1008"/>
        <end position="1019"/>
    </location>
</feature>
<dbReference type="InterPro" id="IPR036388">
    <property type="entry name" value="WH-like_DNA-bd_sf"/>
</dbReference>
<dbReference type="SUPFAM" id="SSF50729">
    <property type="entry name" value="PH domain-like"/>
    <property type="match status" value="1"/>
</dbReference>
<feature type="domain" description="Arf-GAP" evidence="14">
    <location>
        <begin position="1041"/>
        <end position="1167"/>
    </location>
</feature>
<feature type="repeat" description="ANK" evidence="9">
    <location>
        <begin position="1421"/>
        <end position="1453"/>
    </location>
</feature>
<feature type="compositionally biased region" description="Basic and acidic residues" evidence="12">
    <location>
        <begin position="960"/>
        <end position="976"/>
    </location>
</feature>
<dbReference type="InterPro" id="IPR036390">
    <property type="entry name" value="WH_DNA-bd_sf"/>
</dbReference>